<feature type="transmembrane region" description="Helical" evidence="8">
    <location>
        <begin position="171"/>
        <end position="189"/>
    </location>
</feature>
<evidence type="ECO:0000313" key="10">
    <source>
        <dbReference type="Proteomes" id="UP000824091"/>
    </source>
</evidence>
<evidence type="ECO:0000256" key="3">
    <source>
        <dbReference type="ARBA" id="ARBA00022448"/>
    </source>
</evidence>
<dbReference type="Proteomes" id="UP000824091">
    <property type="component" value="Unassembled WGS sequence"/>
</dbReference>
<reference evidence="9" key="1">
    <citation type="submission" date="2020-10" db="EMBL/GenBank/DDBJ databases">
        <authorList>
            <person name="Gilroy R."/>
        </authorList>
    </citation>
    <scope>NUCLEOTIDE SEQUENCE</scope>
    <source>
        <strain evidence="9">11300</strain>
    </source>
</reference>
<name>A0A9D1I5S3_9FIRM</name>
<sequence>SVSLAMTTGFARSVYSNEAGWGTSPMIHASARVDHPIKEGLVGVFEVFTSTFIICTITALVVLVTGMWSTGIDGANLTLTAFESELGMFGRIVIAVSVFLFGITTASGIYVQSEAIFNHVIKNPKAVKIVITAYKFLYPMVALIMVFIAVYNGLPGATIWLFADASTALPILTNTATLIVLFPVFLKLLNDYKARYMNRGKVDPDMKVFYNEDSKVSEQEAKGEQQ</sequence>
<dbReference type="PRINTS" id="PR00175">
    <property type="entry name" value="NAALASMPORT"/>
</dbReference>
<dbReference type="InterPro" id="IPR001463">
    <property type="entry name" value="Na/Ala_symport"/>
</dbReference>
<feature type="non-terminal residue" evidence="9">
    <location>
        <position position="1"/>
    </location>
</feature>
<dbReference type="AlphaFoldDB" id="A0A9D1I5S3"/>
<dbReference type="PANTHER" id="PTHR30330">
    <property type="entry name" value="AGSS FAMILY TRANSPORTER, SODIUM-ALANINE"/>
    <property type="match status" value="1"/>
</dbReference>
<keyword evidence="6 8" id="KW-1133">Transmembrane helix</keyword>
<organism evidence="9 10">
    <name type="scientific">Candidatus Fimisoma avicola</name>
    <dbReference type="NCBI Taxonomy" id="2840826"/>
    <lineage>
        <taxon>Bacteria</taxon>
        <taxon>Bacillati</taxon>
        <taxon>Bacillota</taxon>
        <taxon>Clostridia</taxon>
        <taxon>Eubacteriales</taxon>
        <taxon>Candidatus Fimisoma</taxon>
    </lineage>
</organism>
<evidence type="ECO:0000256" key="8">
    <source>
        <dbReference type="SAM" id="Phobius"/>
    </source>
</evidence>
<dbReference type="Pfam" id="PF01235">
    <property type="entry name" value="Na_Ala_symp"/>
    <property type="match status" value="1"/>
</dbReference>
<evidence type="ECO:0000256" key="1">
    <source>
        <dbReference type="ARBA" id="ARBA00004651"/>
    </source>
</evidence>
<keyword evidence="5 8" id="KW-0812">Transmembrane</keyword>
<comment type="caution">
    <text evidence="9">The sequence shown here is derived from an EMBL/GenBank/DDBJ whole genome shotgun (WGS) entry which is preliminary data.</text>
</comment>
<dbReference type="GO" id="GO:0005886">
    <property type="term" value="C:plasma membrane"/>
    <property type="evidence" value="ECO:0007669"/>
    <property type="project" value="UniProtKB-SubCell"/>
</dbReference>
<feature type="transmembrane region" description="Helical" evidence="8">
    <location>
        <begin position="41"/>
        <end position="68"/>
    </location>
</feature>
<dbReference type="GO" id="GO:0005283">
    <property type="term" value="F:amino acid:sodium symporter activity"/>
    <property type="evidence" value="ECO:0007669"/>
    <property type="project" value="InterPro"/>
</dbReference>
<feature type="transmembrane region" description="Helical" evidence="8">
    <location>
        <begin position="88"/>
        <end position="111"/>
    </location>
</feature>
<evidence type="ECO:0000256" key="5">
    <source>
        <dbReference type="ARBA" id="ARBA00022692"/>
    </source>
</evidence>
<evidence type="ECO:0000313" key="9">
    <source>
        <dbReference type="EMBL" id="HIU28397.1"/>
    </source>
</evidence>
<comment type="subcellular location">
    <subcellularLocation>
        <location evidence="1">Cell membrane</location>
        <topology evidence="1">Multi-pass membrane protein</topology>
    </subcellularLocation>
</comment>
<comment type="similarity">
    <text evidence="2">Belongs to the alanine or glycine:cation symporter (AGCS) (TC 2.A.25) family.</text>
</comment>
<feature type="transmembrane region" description="Helical" evidence="8">
    <location>
        <begin position="132"/>
        <end position="151"/>
    </location>
</feature>
<accession>A0A9D1I5S3</accession>
<evidence type="ECO:0000256" key="7">
    <source>
        <dbReference type="ARBA" id="ARBA00023136"/>
    </source>
</evidence>
<evidence type="ECO:0000256" key="2">
    <source>
        <dbReference type="ARBA" id="ARBA00009261"/>
    </source>
</evidence>
<evidence type="ECO:0000256" key="6">
    <source>
        <dbReference type="ARBA" id="ARBA00022989"/>
    </source>
</evidence>
<proteinExistence type="inferred from homology"/>
<evidence type="ECO:0000256" key="4">
    <source>
        <dbReference type="ARBA" id="ARBA00022475"/>
    </source>
</evidence>
<dbReference type="EMBL" id="DVMO01000130">
    <property type="protein sequence ID" value="HIU28397.1"/>
    <property type="molecule type" value="Genomic_DNA"/>
</dbReference>
<dbReference type="PANTHER" id="PTHR30330:SF14">
    <property type="entry name" value="SODIUM_AMINO ACID (ALANINE) SYMPORTER"/>
    <property type="match status" value="1"/>
</dbReference>
<keyword evidence="4" id="KW-1003">Cell membrane</keyword>
<gene>
    <name evidence="9" type="ORF">IAD16_08465</name>
</gene>
<keyword evidence="3" id="KW-0813">Transport</keyword>
<protein>
    <submittedName>
        <fullName evidence="9">Sodium:alanine symporter family protein</fullName>
    </submittedName>
</protein>
<keyword evidence="7 8" id="KW-0472">Membrane</keyword>
<reference evidence="9" key="2">
    <citation type="journal article" date="2021" name="PeerJ">
        <title>Extensive microbial diversity within the chicken gut microbiome revealed by metagenomics and culture.</title>
        <authorList>
            <person name="Gilroy R."/>
            <person name="Ravi A."/>
            <person name="Getino M."/>
            <person name="Pursley I."/>
            <person name="Horton D.L."/>
            <person name="Alikhan N.F."/>
            <person name="Baker D."/>
            <person name="Gharbi K."/>
            <person name="Hall N."/>
            <person name="Watson M."/>
            <person name="Adriaenssens E.M."/>
            <person name="Foster-Nyarko E."/>
            <person name="Jarju S."/>
            <person name="Secka A."/>
            <person name="Antonio M."/>
            <person name="Oren A."/>
            <person name="Chaudhuri R.R."/>
            <person name="La Ragione R."/>
            <person name="Hildebrand F."/>
            <person name="Pallen M.J."/>
        </authorList>
    </citation>
    <scope>NUCLEOTIDE SEQUENCE</scope>
    <source>
        <strain evidence="9">11300</strain>
    </source>
</reference>